<sequence>MRPYPDCETATVVDLFSGGGGMSCGFARTAGFSIVGAVDLERGKPSAGSTGCNGTYRANIGVEPYRADLALLEPSELREVVFGTCGIDLAPGRLDVLSACPPCTDFSRAKPANHLVDGRRNDLVGRVGDFVAYFRPRHLVMENAREFLLGAFRHHSDRLTERLRALGYGVATEVPTLTAYGLPQLRERALLVASRVAEPMTPADLWIGYEPAQAATTVRSALGRLAAARASMPADAMDRSPAMGAEVRARLGAVPRDGGSWTDLVRTKPELLTPGMAAKAAADLLNHHPDAYGRMAWSRPAPTIMRESSHLGNGRYAHPEMDRLLTVREMAALQGFPFDYRFLGALKNSYRQIGDAVPPIVSFQIAACIRWMESGIRPGPETFVLPDSTLRIGDVRHAVPAAA</sequence>
<dbReference type="SUPFAM" id="SSF53335">
    <property type="entry name" value="S-adenosyl-L-methionine-dependent methyltransferases"/>
    <property type="match status" value="1"/>
</dbReference>
<comment type="catalytic activity">
    <reaction evidence="6">
        <text>a 2'-deoxycytidine in DNA + S-adenosyl-L-methionine = a 5-methyl-2'-deoxycytidine in DNA + S-adenosyl-L-homocysteine + H(+)</text>
        <dbReference type="Rhea" id="RHEA:13681"/>
        <dbReference type="Rhea" id="RHEA-COMP:11369"/>
        <dbReference type="Rhea" id="RHEA-COMP:11370"/>
        <dbReference type="ChEBI" id="CHEBI:15378"/>
        <dbReference type="ChEBI" id="CHEBI:57856"/>
        <dbReference type="ChEBI" id="CHEBI:59789"/>
        <dbReference type="ChEBI" id="CHEBI:85452"/>
        <dbReference type="ChEBI" id="CHEBI:85454"/>
        <dbReference type="EC" id="2.1.1.37"/>
    </reaction>
</comment>
<evidence type="ECO:0000256" key="6">
    <source>
        <dbReference type="ARBA" id="ARBA00047422"/>
    </source>
</evidence>
<keyword evidence="9" id="KW-1185">Reference proteome</keyword>
<evidence type="ECO:0000313" key="9">
    <source>
        <dbReference type="Proteomes" id="UP001055247"/>
    </source>
</evidence>
<dbReference type="PANTHER" id="PTHR10629">
    <property type="entry name" value="CYTOSINE-SPECIFIC METHYLTRANSFERASE"/>
    <property type="match status" value="1"/>
</dbReference>
<dbReference type="Pfam" id="PF00145">
    <property type="entry name" value="DNA_methylase"/>
    <property type="match status" value="1"/>
</dbReference>
<dbReference type="InterPro" id="IPR050390">
    <property type="entry name" value="C5-Methyltransferase"/>
</dbReference>
<organism evidence="8 9">
    <name type="scientific">Methylobacterium hispanicum</name>
    <dbReference type="NCBI Taxonomy" id="270350"/>
    <lineage>
        <taxon>Bacteria</taxon>
        <taxon>Pseudomonadati</taxon>
        <taxon>Pseudomonadota</taxon>
        <taxon>Alphaproteobacteria</taxon>
        <taxon>Hyphomicrobiales</taxon>
        <taxon>Methylobacteriaceae</taxon>
        <taxon>Methylobacterium</taxon>
    </lineage>
</organism>
<reference evidence="8" key="1">
    <citation type="journal article" date="2016" name="Front. Microbiol.">
        <title>Genome Sequence of the Piezophilic, Mesophilic Sulfate-Reducing Bacterium Desulfovibrio indicus J2T.</title>
        <authorList>
            <person name="Cao J."/>
            <person name="Maignien L."/>
            <person name="Shao Z."/>
            <person name="Alain K."/>
            <person name="Jebbar M."/>
        </authorList>
    </citation>
    <scope>NUCLEOTIDE SEQUENCE</scope>
    <source>
        <strain evidence="8">DSM 16372</strain>
    </source>
</reference>
<comment type="caution">
    <text evidence="8">The sequence shown here is derived from an EMBL/GenBank/DDBJ whole genome shotgun (WGS) entry which is preliminary data.</text>
</comment>
<evidence type="ECO:0000313" key="8">
    <source>
        <dbReference type="EMBL" id="GJD90943.1"/>
    </source>
</evidence>
<dbReference type="InterPro" id="IPR029063">
    <property type="entry name" value="SAM-dependent_MTases_sf"/>
</dbReference>
<dbReference type="Gene3D" id="3.90.120.10">
    <property type="entry name" value="DNA Methylase, subunit A, domain 2"/>
    <property type="match status" value="1"/>
</dbReference>
<dbReference type="InterPro" id="IPR001525">
    <property type="entry name" value="C5_MeTfrase"/>
</dbReference>
<dbReference type="GO" id="GO:0044027">
    <property type="term" value="P:negative regulation of gene expression via chromosomal CpG island methylation"/>
    <property type="evidence" value="ECO:0007669"/>
    <property type="project" value="TreeGrafter"/>
</dbReference>
<dbReference type="EC" id="2.1.1.37" evidence="1"/>
<dbReference type="GO" id="GO:0003886">
    <property type="term" value="F:DNA (cytosine-5-)-methyltransferase activity"/>
    <property type="evidence" value="ECO:0007669"/>
    <property type="project" value="UniProtKB-EC"/>
</dbReference>
<dbReference type="GO" id="GO:0009307">
    <property type="term" value="P:DNA restriction-modification system"/>
    <property type="evidence" value="ECO:0007669"/>
    <property type="project" value="UniProtKB-KW"/>
</dbReference>
<dbReference type="AlphaFoldDB" id="A0AAV4ZS74"/>
<evidence type="ECO:0000256" key="3">
    <source>
        <dbReference type="ARBA" id="ARBA00022679"/>
    </source>
</evidence>
<evidence type="ECO:0000256" key="4">
    <source>
        <dbReference type="ARBA" id="ARBA00022691"/>
    </source>
</evidence>
<dbReference type="PANTHER" id="PTHR10629:SF52">
    <property type="entry name" value="DNA (CYTOSINE-5)-METHYLTRANSFERASE 1"/>
    <property type="match status" value="1"/>
</dbReference>
<dbReference type="Proteomes" id="UP001055247">
    <property type="component" value="Unassembled WGS sequence"/>
</dbReference>
<keyword evidence="3 7" id="KW-0808">Transferase</keyword>
<evidence type="ECO:0000256" key="1">
    <source>
        <dbReference type="ARBA" id="ARBA00011975"/>
    </source>
</evidence>
<evidence type="ECO:0000256" key="5">
    <source>
        <dbReference type="ARBA" id="ARBA00022747"/>
    </source>
</evidence>
<dbReference type="GO" id="GO:0003677">
    <property type="term" value="F:DNA binding"/>
    <property type="evidence" value="ECO:0007669"/>
    <property type="project" value="TreeGrafter"/>
</dbReference>
<keyword evidence="2 7" id="KW-0489">Methyltransferase</keyword>
<dbReference type="RefSeq" id="WP_238231131.1">
    <property type="nucleotide sequence ID" value="NZ_BPQO01000022.1"/>
</dbReference>
<reference evidence="8" key="2">
    <citation type="submission" date="2021-08" db="EMBL/GenBank/DDBJ databases">
        <authorList>
            <person name="Tani A."/>
            <person name="Ola A."/>
            <person name="Ogura Y."/>
            <person name="Katsura K."/>
            <person name="Hayashi T."/>
        </authorList>
    </citation>
    <scope>NUCLEOTIDE SEQUENCE</scope>
    <source>
        <strain evidence="8">DSM 16372</strain>
    </source>
</reference>
<name>A0AAV4ZS74_9HYPH</name>
<dbReference type="Gene3D" id="3.40.50.150">
    <property type="entry name" value="Vaccinia Virus protein VP39"/>
    <property type="match status" value="1"/>
</dbReference>
<keyword evidence="5" id="KW-0680">Restriction system</keyword>
<dbReference type="EMBL" id="BPQO01000022">
    <property type="protein sequence ID" value="GJD90943.1"/>
    <property type="molecule type" value="Genomic_DNA"/>
</dbReference>
<dbReference type="GO" id="GO:0032259">
    <property type="term" value="P:methylation"/>
    <property type="evidence" value="ECO:0007669"/>
    <property type="project" value="UniProtKB-KW"/>
</dbReference>
<feature type="active site" evidence="7">
    <location>
        <position position="103"/>
    </location>
</feature>
<dbReference type="PROSITE" id="PS51679">
    <property type="entry name" value="SAM_MT_C5"/>
    <property type="match status" value="1"/>
</dbReference>
<protein>
    <recommendedName>
        <fullName evidence="1">DNA (cytosine-5-)-methyltransferase</fullName>
        <ecNumber evidence="1">2.1.1.37</ecNumber>
    </recommendedName>
</protein>
<comment type="similarity">
    <text evidence="7">Belongs to the class I-like SAM-binding methyltransferase superfamily. C5-methyltransferase family.</text>
</comment>
<gene>
    <name evidence="8" type="primary">ydiO_2</name>
    <name evidence="8" type="ORF">BHAOGJBA_4487</name>
</gene>
<evidence type="ECO:0000256" key="7">
    <source>
        <dbReference type="PROSITE-ProRule" id="PRU01016"/>
    </source>
</evidence>
<proteinExistence type="inferred from homology"/>
<evidence type="ECO:0000256" key="2">
    <source>
        <dbReference type="ARBA" id="ARBA00022603"/>
    </source>
</evidence>
<accession>A0AAV4ZS74</accession>
<dbReference type="PRINTS" id="PR00105">
    <property type="entry name" value="C5METTRFRASE"/>
</dbReference>
<keyword evidence="4 7" id="KW-0949">S-adenosyl-L-methionine</keyword>